<protein>
    <submittedName>
        <fullName evidence="2">4Fe-4S binding protein</fullName>
    </submittedName>
</protein>
<reference evidence="2" key="1">
    <citation type="submission" date="2022-05" db="EMBL/GenBank/DDBJ databases">
        <title>Expanded diversity of anoxic marine methylotrophy in a Black Sea sulfate reducing microorganism.</title>
        <authorList>
            <person name="Fischer P.Q."/>
            <person name="Stams A.J.M."/>
            <person name="Villanueva L."/>
            <person name="Sousa D.Z."/>
        </authorList>
    </citation>
    <scope>NUCLEOTIDE SEQUENCE</scope>
    <source>
        <strain evidence="2">P130</strain>
    </source>
</reference>
<accession>A0ABT8QTU2</accession>
<dbReference type="Proteomes" id="UP001176021">
    <property type="component" value="Unassembled WGS sequence"/>
</dbReference>
<dbReference type="Gene3D" id="3.30.70.20">
    <property type="match status" value="1"/>
</dbReference>
<feature type="domain" description="4Fe-4S ferredoxin-type" evidence="1">
    <location>
        <begin position="5"/>
        <end position="34"/>
    </location>
</feature>
<dbReference type="PROSITE" id="PS51379">
    <property type="entry name" value="4FE4S_FER_2"/>
    <property type="match status" value="1"/>
</dbReference>
<comment type="caution">
    <text evidence="2">The sequence shown here is derived from an EMBL/GenBank/DDBJ whole genome shotgun (WGS) entry which is preliminary data.</text>
</comment>
<organism evidence="2 3">
    <name type="scientific">Desulfosporosinus nitroreducens</name>
    <dbReference type="NCBI Taxonomy" id="2018668"/>
    <lineage>
        <taxon>Bacteria</taxon>
        <taxon>Bacillati</taxon>
        <taxon>Bacillota</taxon>
        <taxon>Clostridia</taxon>
        <taxon>Eubacteriales</taxon>
        <taxon>Desulfitobacteriaceae</taxon>
        <taxon>Desulfosporosinus</taxon>
    </lineage>
</organism>
<evidence type="ECO:0000313" key="3">
    <source>
        <dbReference type="Proteomes" id="UP001176021"/>
    </source>
</evidence>
<dbReference type="RefSeq" id="WP_302049037.1">
    <property type="nucleotide sequence ID" value="NZ_JAMJEV010000010.1"/>
</dbReference>
<keyword evidence="3" id="KW-1185">Reference proteome</keyword>
<gene>
    <name evidence="2" type="ORF">M8H41_13665</name>
</gene>
<sequence length="38" mass="4316">MSKTWYPVIDDEKCIECGACTDKCKHGVYDLQKLPTPV</sequence>
<dbReference type="SUPFAM" id="SSF54862">
    <property type="entry name" value="4Fe-4S ferredoxins"/>
    <property type="match status" value="1"/>
</dbReference>
<name>A0ABT8QTU2_9FIRM</name>
<evidence type="ECO:0000259" key="1">
    <source>
        <dbReference type="PROSITE" id="PS51379"/>
    </source>
</evidence>
<dbReference type="EMBL" id="JAMJEV010000010">
    <property type="protein sequence ID" value="MDO0823894.1"/>
    <property type="molecule type" value="Genomic_DNA"/>
</dbReference>
<proteinExistence type="predicted"/>
<evidence type="ECO:0000313" key="2">
    <source>
        <dbReference type="EMBL" id="MDO0823894.1"/>
    </source>
</evidence>
<dbReference type="InterPro" id="IPR017896">
    <property type="entry name" value="4Fe4S_Fe-S-bd"/>
</dbReference>
<dbReference type="Pfam" id="PF12797">
    <property type="entry name" value="Fer4_2"/>
    <property type="match status" value="1"/>
</dbReference>